<gene>
    <name evidence="1" type="ORF">CLOSTHATH_00330</name>
</gene>
<name>D3A9Q9_9FIRM</name>
<sequence>MDQSEGRPGRHREYRQAILDKYSYFIISLREMPSSFREF</sequence>
<accession>D3A9Q9</accession>
<evidence type="ECO:0000313" key="1">
    <source>
        <dbReference type="EMBL" id="EFD01447.1"/>
    </source>
</evidence>
<dbReference type="AlphaFoldDB" id="D3A9Q9"/>
<comment type="caution">
    <text evidence="1">The sequence shown here is derived from an EMBL/GenBank/DDBJ whole genome shotgun (WGS) entry which is preliminary data.</text>
</comment>
<dbReference type="EMBL" id="ACIO01000021">
    <property type="protein sequence ID" value="EFD01447.1"/>
    <property type="molecule type" value="Genomic_DNA"/>
</dbReference>
<organism evidence="1 2">
    <name type="scientific">Hungatella hathewayi DSM 13479</name>
    <dbReference type="NCBI Taxonomy" id="566550"/>
    <lineage>
        <taxon>Bacteria</taxon>
        <taxon>Bacillati</taxon>
        <taxon>Bacillota</taxon>
        <taxon>Clostridia</taxon>
        <taxon>Lachnospirales</taxon>
        <taxon>Lachnospiraceae</taxon>
        <taxon>Hungatella</taxon>
    </lineage>
</organism>
<reference evidence="1 2" key="1">
    <citation type="submission" date="2010-01" db="EMBL/GenBank/DDBJ databases">
        <authorList>
            <person name="Weinstock G."/>
            <person name="Sodergren E."/>
            <person name="Clifton S."/>
            <person name="Fulton L."/>
            <person name="Fulton B."/>
            <person name="Courtney L."/>
            <person name="Fronick C."/>
            <person name="Harrison M."/>
            <person name="Strong C."/>
            <person name="Farmer C."/>
            <person name="Delahaunty K."/>
            <person name="Markovic C."/>
            <person name="Hall O."/>
            <person name="Minx P."/>
            <person name="Tomlinson C."/>
            <person name="Mitreva M."/>
            <person name="Nelson J."/>
            <person name="Hou S."/>
            <person name="Wollam A."/>
            <person name="Pepin K.H."/>
            <person name="Johnson M."/>
            <person name="Bhonagiri V."/>
            <person name="Nash W.E."/>
            <person name="Warren W."/>
            <person name="Chinwalla A."/>
            <person name="Mardis E.R."/>
            <person name="Wilson R.K."/>
        </authorList>
    </citation>
    <scope>NUCLEOTIDE SEQUENCE [LARGE SCALE GENOMIC DNA]</scope>
    <source>
        <strain evidence="1 2">DSM 13479</strain>
    </source>
</reference>
<protein>
    <submittedName>
        <fullName evidence="1">Uncharacterized protein</fullName>
    </submittedName>
</protein>
<proteinExistence type="predicted"/>
<dbReference type="Proteomes" id="UP000004968">
    <property type="component" value="Unassembled WGS sequence"/>
</dbReference>
<dbReference type="HOGENOM" id="CLU_3310985_0_0_9"/>
<evidence type="ECO:0000313" key="2">
    <source>
        <dbReference type="Proteomes" id="UP000004968"/>
    </source>
</evidence>